<evidence type="ECO:0000256" key="3">
    <source>
        <dbReference type="SAM" id="MobiDB-lite"/>
    </source>
</evidence>
<sequence length="626" mass="66007">MPRSLIAFILSVVTPHAIIALIQSSTRDPLTPGSTIVQSSIQCHRLNDPSPLRPGPDYRSIIRPTPSNGVLRSPPEGTWWSDGGGGGPGGDVTGRGRAVVIGARPTSAAGAMAEPGPASLSRRAWAAVAAEAAGAAAVYLDGPSAESLHWAGEAERLAAAAGGPGRLRAFGPRAAAGGPDERRALVVLHGAPCGPGLAALRGLLRRGRFEDCVLAAPPDDERAGRAGPPVPGLRTLAAPLPPLLPVGPHLALLPPAGPRRLAGALAALCDALGVREERFALGGGSRALAGRLARAPGRTPDAPARPDAALLCLDRTLDLAGRVTPGQLRSYIQLFKSNPKALENHCGLLQLGLATVQTLEHPHAAKWDNFLAFERLLLQSIGEGETPGLLDQLLPAVKPADRRTAGDFAPEDLLVLLVYIYSVAGAVRVGPELEGAEERLKAALADVLCREPVPSPLWQKITGCESSLKLTYPKAKTVMDELFRKLRAVSGARSALKQFGSIYTPGDHAHQASYKPLLKQVVEEIFRPDRPDPVDIEYVSSGLTDLLKTGFSMFMKVNRPHPADYPLLILFVIGGVTVAEAKMVKDLVSALKPGTQVLVLSTRLLDPRSVPELLFATDPLPPDLEF</sequence>
<gene>
    <name evidence="5" type="primary">SCFD2</name>
</gene>
<dbReference type="Proteomes" id="UP000002279">
    <property type="component" value="Chromosome 12"/>
</dbReference>
<name>F6UVF2_ORNAN</name>
<dbReference type="Gene3D" id="3.40.50.1910">
    <property type="match status" value="1"/>
</dbReference>
<keyword evidence="2" id="KW-0813">Transport</keyword>
<reference evidence="5 6" key="1">
    <citation type="journal article" date="2008" name="Nature">
        <title>Genome analysis of the platypus reveals unique signatures of evolution.</title>
        <authorList>
            <person name="Warren W.C."/>
            <person name="Hillier L.W."/>
            <person name="Marshall Graves J.A."/>
            <person name="Birney E."/>
            <person name="Ponting C.P."/>
            <person name="Grutzner F."/>
            <person name="Belov K."/>
            <person name="Miller W."/>
            <person name="Clarke L."/>
            <person name="Chinwalla A.T."/>
            <person name="Yang S.P."/>
            <person name="Heger A."/>
            <person name="Locke D.P."/>
            <person name="Miethke P."/>
            <person name="Waters P.D."/>
            <person name="Veyrunes F."/>
            <person name="Fulton L."/>
            <person name="Fulton B."/>
            <person name="Graves T."/>
            <person name="Wallis J."/>
            <person name="Puente X.S."/>
            <person name="Lopez-Otin C."/>
            <person name="Ordonez G.R."/>
            <person name="Eichler E.E."/>
            <person name="Chen L."/>
            <person name="Cheng Z."/>
            <person name="Deakin J.E."/>
            <person name="Alsop A."/>
            <person name="Thompson K."/>
            <person name="Kirby P."/>
            <person name="Papenfuss A.T."/>
            <person name="Wakefield M.J."/>
            <person name="Olender T."/>
            <person name="Lancet D."/>
            <person name="Huttley G.A."/>
            <person name="Smit A.F."/>
            <person name="Pask A."/>
            <person name="Temple-Smith P."/>
            <person name="Batzer M.A."/>
            <person name="Walker J.A."/>
            <person name="Konkel M.K."/>
            <person name="Harris R.S."/>
            <person name="Whittington C.M."/>
            <person name="Wong E.S."/>
            <person name="Gemmell N.J."/>
            <person name="Buschiazzo E."/>
            <person name="Vargas Jentzsch I.M."/>
            <person name="Merkel A."/>
            <person name="Schmitz J."/>
            <person name="Zemann A."/>
            <person name="Churakov G."/>
            <person name="Kriegs J.O."/>
            <person name="Brosius J."/>
            <person name="Murchison E.P."/>
            <person name="Sachidanandam R."/>
            <person name="Smith C."/>
            <person name="Hannon G.J."/>
            <person name="Tsend-Ayush E."/>
            <person name="McMillan D."/>
            <person name="Attenborough R."/>
            <person name="Rens W."/>
            <person name="Ferguson-Smith M."/>
            <person name="Lefevre C.M."/>
            <person name="Sharp J.A."/>
            <person name="Nicholas K.R."/>
            <person name="Ray D.A."/>
            <person name="Kube M."/>
            <person name="Reinhardt R."/>
            <person name="Pringle T.H."/>
            <person name="Taylor J."/>
            <person name="Jones R.C."/>
            <person name="Nixon B."/>
            <person name="Dacheux J.L."/>
            <person name="Niwa H."/>
            <person name="Sekita Y."/>
            <person name="Huang X."/>
            <person name="Stark A."/>
            <person name="Kheradpour P."/>
            <person name="Kellis M."/>
            <person name="Flicek P."/>
            <person name="Chen Y."/>
            <person name="Webber C."/>
            <person name="Hardison R."/>
            <person name="Nelson J."/>
            <person name="Hallsworth-Pepin K."/>
            <person name="Delehaunty K."/>
            <person name="Markovic C."/>
            <person name="Minx P."/>
            <person name="Feng Y."/>
            <person name="Kremitzki C."/>
            <person name="Mitreva M."/>
            <person name="Glasscock J."/>
            <person name="Wylie T."/>
            <person name="Wohldmann P."/>
            <person name="Thiru P."/>
            <person name="Nhan M.N."/>
            <person name="Pohl C.S."/>
            <person name="Smith S.M."/>
            <person name="Hou S."/>
            <person name="Nefedov M."/>
            <person name="de Jong P.J."/>
            <person name="Renfree M.B."/>
            <person name="Mardis E.R."/>
            <person name="Wilson R.K."/>
        </authorList>
    </citation>
    <scope>NUCLEOTIDE SEQUENCE [LARGE SCALE GENOMIC DNA]</scope>
    <source>
        <strain evidence="5 6">Glennie</strain>
    </source>
</reference>
<dbReference type="InParanoid" id="F6UVF2"/>
<dbReference type="FunCoup" id="F6UVF2">
    <property type="interactions" value="330"/>
</dbReference>
<dbReference type="GeneTree" id="ENSGT00390000011192"/>
<evidence type="ECO:0000313" key="5">
    <source>
        <dbReference type="Ensembl" id="ENSOANP00000020709.3"/>
    </source>
</evidence>
<protein>
    <submittedName>
        <fullName evidence="5">Sec1 family domain containing 2</fullName>
    </submittedName>
</protein>
<dbReference type="InterPro" id="IPR001619">
    <property type="entry name" value="Sec1-like"/>
</dbReference>
<dbReference type="PANTHER" id="PTHR11679">
    <property type="entry name" value="VESICLE PROTEIN SORTING-ASSOCIATED"/>
    <property type="match status" value="1"/>
</dbReference>
<dbReference type="Ensembl" id="ENSOANT00000020712.3">
    <property type="protein sequence ID" value="ENSOANP00000020709.3"/>
    <property type="gene ID" value="ENSOANG00000013104.3"/>
</dbReference>
<dbReference type="AlphaFoldDB" id="F6UVF2"/>
<comment type="similarity">
    <text evidence="1">Belongs to the STXBP/unc-18/SEC1 family.</text>
</comment>
<proteinExistence type="inferred from homology"/>
<reference evidence="5" key="2">
    <citation type="submission" date="2025-08" db="UniProtKB">
        <authorList>
            <consortium name="Ensembl"/>
        </authorList>
    </citation>
    <scope>IDENTIFICATION</scope>
    <source>
        <strain evidence="5">Glennie</strain>
    </source>
</reference>
<dbReference type="eggNOG" id="ENOG502QQIB">
    <property type="taxonomic scope" value="Eukaryota"/>
</dbReference>
<evidence type="ECO:0000256" key="2">
    <source>
        <dbReference type="ARBA" id="ARBA00022927"/>
    </source>
</evidence>
<keyword evidence="2" id="KW-0653">Protein transport</keyword>
<dbReference type="Bgee" id="ENSOANG00000013104">
    <property type="expression patterns" value="Expressed in heart and 7 other cell types or tissues"/>
</dbReference>
<reference evidence="5" key="3">
    <citation type="submission" date="2025-09" db="UniProtKB">
        <authorList>
            <consortium name="Ensembl"/>
        </authorList>
    </citation>
    <scope>IDENTIFICATION</scope>
    <source>
        <strain evidence="5">Glennie</strain>
    </source>
</reference>
<dbReference type="HOGENOM" id="CLU_1660149_0_0_1"/>
<feature type="chain" id="PRO_5027738256" evidence="4">
    <location>
        <begin position="21"/>
        <end position="626"/>
    </location>
</feature>
<dbReference type="SUPFAM" id="SSF56815">
    <property type="entry name" value="Sec1/munc18-like (SM) proteins"/>
    <property type="match status" value="1"/>
</dbReference>
<keyword evidence="6" id="KW-1185">Reference proteome</keyword>
<dbReference type="InterPro" id="IPR036045">
    <property type="entry name" value="Sec1-like_sf"/>
</dbReference>
<dbReference type="InterPro" id="IPR027482">
    <property type="entry name" value="Sec1-like_dom2"/>
</dbReference>
<dbReference type="STRING" id="9258.ENSOANP00000020709"/>
<dbReference type="GO" id="GO:0016192">
    <property type="term" value="P:vesicle-mediated transport"/>
    <property type="evidence" value="ECO:0000318"/>
    <property type="project" value="GO_Central"/>
</dbReference>
<dbReference type="GO" id="GO:0006886">
    <property type="term" value="P:intracellular protein transport"/>
    <property type="evidence" value="ECO:0000318"/>
    <property type="project" value="GO_Central"/>
</dbReference>
<feature type="signal peptide" evidence="4">
    <location>
        <begin position="1"/>
        <end position="20"/>
    </location>
</feature>
<organism evidence="5 6">
    <name type="scientific">Ornithorhynchus anatinus</name>
    <name type="common">Duckbill platypus</name>
    <dbReference type="NCBI Taxonomy" id="9258"/>
    <lineage>
        <taxon>Eukaryota</taxon>
        <taxon>Metazoa</taxon>
        <taxon>Chordata</taxon>
        <taxon>Craniata</taxon>
        <taxon>Vertebrata</taxon>
        <taxon>Euteleostomi</taxon>
        <taxon>Mammalia</taxon>
        <taxon>Monotremata</taxon>
        <taxon>Ornithorhynchidae</taxon>
        <taxon>Ornithorhynchus</taxon>
    </lineage>
</organism>
<dbReference type="Gene3D" id="1.25.40.60">
    <property type="match status" value="1"/>
</dbReference>
<keyword evidence="4" id="KW-0732">Signal</keyword>
<evidence type="ECO:0000313" key="6">
    <source>
        <dbReference type="Proteomes" id="UP000002279"/>
    </source>
</evidence>
<feature type="region of interest" description="Disordered" evidence="3">
    <location>
        <begin position="62"/>
        <end position="87"/>
    </location>
</feature>
<accession>F6UVF2</accession>
<evidence type="ECO:0000256" key="1">
    <source>
        <dbReference type="ARBA" id="ARBA00009884"/>
    </source>
</evidence>
<evidence type="ECO:0000256" key="4">
    <source>
        <dbReference type="SAM" id="SignalP"/>
    </source>
</evidence>